<dbReference type="Proteomes" id="UP000270094">
    <property type="component" value="Unassembled WGS sequence"/>
</dbReference>
<feature type="region of interest" description="Disordered" evidence="4">
    <location>
        <begin position="41"/>
        <end position="131"/>
    </location>
</feature>
<feature type="non-terminal residue" evidence="6">
    <location>
        <position position="216"/>
    </location>
</feature>
<protein>
    <recommendedName>
        <fullName evidence="5">RRM domain-containing protein</fullName>
    </recommendedName>
</protein>
<dbReference type="Pfam" id="PF00076">
    <property type="entry name" value="RRM_1"/>
    <property type="match status" value="1"/>
</dbReference>
<evidence type="ECO:0000313" key="7">
    <source>
        <dbReference type="Proteomes" id="UP000270094"/>
    </source>
</evidence>
<evidence type="ECO:0000313" key="6">
    <source>
        <dbReference type="EMBL" id="VDM83574.1"/>
    </source>
</evidence>
<sequence length="216" mass="24059">PFNLQALNSVSDHPTVVFEYFIQFEREEGTLEQLDKALEKVNAQAAHRASRQQSQKLKEESSAKKDHAKEKRGSAKAGDSKPSPRKRPGQEPDESPPVKKQMQDLSVQAVNPTSSASNSADQPAESSATSTNEKKFTLFVSNLDFKTTPEQVQEVLEGAVEVRLVYRGMSKLTKGYGFVDMDSEENYRRALANDRMPLNGRPMLISVSDPEKRVGF</sequence>
<organism evidence="6 7">
    <name type="scientific">Strongylus vulgaris</name>
    <name type="common">Blood worm</name>
    <dbReference type="NCBI Taxonomy" id="40348"/>
    <lineage>
        <taxon>Eukaryota</taxon>
        <taxon>Metazoa</taxon>
        <taxon>Ecdysozoa</taxon>
        <taxon>Nematoda</taxon>
        <taxon>Chromadorea</taxon>
        <taxon>Rhabditida</taxon>
        <taxon>Rhabditina</taxon>
        <taxon>Rhabditomorpha</taxon>
        <taxon>Strongyloidea</taxon>
        <taxon>Strongylidae</taxon>
        <taxon>Strongylus</taxon>
    </lineage>
</organism>
<dbReference type="PANTHER" id="PTHR23236:SF119">
    <property type="entry name" value="NUCLEAR RNA-BINDING PROTEIN SART-3"/>
    <property type="match status" value="1"/>
</dbReference>
<evidence type="ECO:0000256" key="3">
    <source>
        <dbReference type="PROSITE-ProRule" id="PRU00176"/>
    </source>
</evidence>
<keyword evidence="2 3" id="KW-0694">RNA-binding</keyword>
<dbReference type="InterPro" id="IPR000504">
    <property type="entry name" value="RRM_dom"/>
</dbReference>
<dbReference type="Gene3D" id="3.30.70.330">
    <property type="match status" value="1"/>
</dbReference>
<evidence type="ECO:0000259" key="5">
    <source>
        <dbReference type="PROSITE" id="PS50102"/>
    </source>
</evidence>
<feature type="compositionally biased region" description="Basic and acidic residues" evidence="4">
    <location>
        <begin position="56"/>
        <end position="73"/>
    </location>
</feature>
<dbReference type="PROSITE" id="PS50102">
    <property type="entry name" value="RRM"/>
    <property type="match status" value="1"/>
</dbReference>
<keyword evidence="7" id="KW-1185">Reference proteome</keyword>
<feature type="domain" description="RRM" evidence="5">
    <location>
        <begin position="136"/>
        <end position="210"/>
    </location>
</feature>
<accession>A0A3P7JXC3</accession>
<evidence type="ECO:0000256" key="4">
    <source>
        <dbReference type="SAM" id="MobiDB-lite"/>
    </source>
</evidence>
<dbReference type="AlphaFoldDB" id="A0A3P7JXC3"/>
<gene>
    <name evidence="6" type="ORF">SVUK_LOCUS18572</name>
</gene>
<dbReference type="OrthoDB" id="6921389at2759"/>
<proteinExistence type="predicted"/>
<feature type="non-terminal residue" evidence="6">
    <location>
        <position position="1"/>
    </location>
</feature>
<dbReference type="InterPro" id="IPR035979">
    <property type="entry name" value="RBD_domain_sf"/>
</dbReference>
<dbReference type="EMBL" id="UYYB01123983">
    <property type="protein sequence ID" value="VDM83574.1"/>
    <property type="molecule type" value="Genomic_DNA"/>
</dbReference>
<name>A0A3P7JXC3_STRVU</name>
<keyword evidence="1" id="KW-0677">Repeat</keyword>
<evidence type="ECO:0000256" key="1">
    <source>
        <dbReference type="ARBA" id="ARBA00022737"/>
    </source>
</evidence>
<evidence type="ECO:0000256" key="2">
    <source>
        <dbReference type="ARBA" id="ARBA00022884"/>
    </source>
</evidence>
<reference evidence="6 7" key="1">
    <citation type="submission" date="2018-11" db="EMBL/GenBank/DDBJ databases">
        <authorList>
            <consortium name="Pathogen Informatics"/>
        </authorList>
    </citation>
    <scope>NUCLEOTIDE SEQUENCE [LARGE SCALE GENOMIC DNA]</scope>
</reference>
<dbReference type="SMART" id="SM00360">
    <property type="entry name" value="RRM"/>
    <property type="match status" value="1"/>
</dbReference>
<dbReference type="InterPro" id="IPR012677">
    <property type="entry name" value="Nucleotide-bd_a/b_plait_sf"/>
</dbReference>
<feature type="compositionally biased region" description="Polar residues" evidence="4">
    <location>
        <begin position="103"/>
        <end position="131"/>
    </location>
</feature>
<feature type="compositionally biased region" description="Low complexity" evidence="4">
    <location>
        <begin position="43"/>
        <end position="55"/>
    </location>
</feature>
<dbReference type="PANTHER" id="PTHR23236">
    <property type="entry name" value="EUKARYOTIC TRANSLATION INITIATION FACTOR 4B/4H"/>
    <property type="match status" value="1"/>
</dbReference>
<dbReference type="GO" id="GO:0003723">
    <property type="term" value="F:RNA binding"/>
    <property type="evidence" value="ECO:0007669"/>
    <property type="project" value="UniProtKB-UniRule"/>
</dbReference>
<dbReference type="SUPFAM" id="SSF54928">
    <property type="entry name" value="RNA-binding domain, RBD"/>
    <property type="match status" value="1"/>
</dbReference>